<keyword evidence="4" id="KW-0808">Transferase</keyword>
<dbReference type="GO" id="GO:0046872">
    <property type="term" value="F:metal ion binding"/>
    <property type="evidence" value="ECO:0007669"/>
    <property type="project" value="UniProtKB-KW"/>
</dbReference>
<evidence type="ECO:0000256" key="8">
    <source>
        <dbReference type="ARBA" id="ARBA00022763"/>
    </source>
</evidence>
<sequence>MTSEPSPKSSQATESLVRRLAGPSTGKAGLVADQTEINRVITEASKGSKFYENEKRKDQDLTNRINKILKLRDEVTKGVDMHKVESTVDGLLQEVERQRDLSQTIVHVDMDAFYANVELLFNPDLKGKPFGVGHGVLTTASYEARKYGVRSGMPGFIAKKLCPELILVKLNFTRYSEMSRKVMGIFERYDPNMCPAGCDEGYLNITPYCKEHDITLDDCIQEMRRKVFEETNLTVSAGIAPNKMLAKICSDKNKPNGQFHLPFDSQEIIAFMHDLSIRKVPGIGRVNERLLESVGIKTCGDIYTHRAMLSLMDKQFGLHFLLRTHLGIASNNVQPHQREERKSIGAERTFNPLDNKERIFQKLQEVAQELEDDMNSNGWTGRTITLKFKLDTYQVFTRAKSLDRWVMKKEELFKIGKELLVPEFPLKLRLIGLRVTKLKDLRAASDTGVGIKRFFEPVGGDQSTSNKRPKIEHDNDQPLDSLKAQDQWDDEMPGFHELDDTDHDMNANEGDLDENVEPLFRSRPPVSEPARSSQEPVRISIKPRSTVTRPSSSSSTAKVPQDCPICGKTLTTDNKGFNDHIDFCLSRGIISQVQAEASVGTSSKPKPKLNGKRRR</sequence>
<proteinExistence type="inferred from homology"/>
<keyword evidence="10" id="KW-0239">DNA-directed DNA polymerase</keyword>
<organism evidence="15 16">
    <name type="scientific">Armillaria luteobubalina</name>
    <dbReference type="NCBI Taxonomy" id="153913"/>
    <lineage>
        <taxon>Eukaryota</taxon>
        <taxon>Fungi</taxon>
        <taxon>Dikarya</taxon>
        <taxon>Basidiomycota</taxon>
        <taxon>Agaricomycotina</taxon>
        <taxon>Agaricomycetes</taxon>
        <taxon>Agaricomycetidae</taxon>
        <taxon>Agaricales</taxon>
        <taxon>Marasmiineae</taxon>
        <taxon>Physalacriaceae</taxon>
        <taxon>Armillaria</taxon>
    </lineage>
</organism>
<comment type="caution">
    <text evidence="15">The sequence shown here is derived from an EMBL/GenBank/DDBJ whole genome shotgun (WGS) entry which is preliminary data.</text>
</comment>
<evidence type="ECO:0000313" key="16">
    <source>
        <dbReference type="Proteomes" id="UP001175228"/>
    </source>
</evidence>
<dbReference type="FunFam" id="1.10.150.810:FF:000003">
    <property type="entry name" value="DNA polymerase kappa subunit"/>
    <property type="match status" value="1"/>
</dbReference>
<dbReference type="Gene3D" id="3.40.1170.60">
    <property type="match status" value="1"/>
</dbReference>
<dbReference type="GO" id="GO:0042276">
    <property type="term" value="P:error-prone translesion synthesis"/>
    <property type="evidence" value="ECO:0007669"/>
    <property type="project" value="TreeGrafter"/>
</dbReference>
<evidence type="ECO:0000256" key="6">
    <source>
        <dbReference type="ARBA" id="ARBA00022705"/>
    </source>
</evidence>
<evidence type="ECO:0000259" key="14">
    <source>
        <dbReference type="PROSITE" id="PS50173"/>
    </source>
</evidence>
<dbReference type="GO" id="GO:0005634">
    <property type="term" value="C:nucleus"/>
    <property type="evidence" value="ECO:0007669"/>
    <property type="project" value="TreeGrafter"/>
</dbReference>
<dbReference type="SUPFAM" id="SSF100879">
    <property type="entry name" value="Lesion bypass DNA polymerase (Y-family), little finger domain"/>
    <property type="match status" value="1"/>
</dbReference>
<keyword evidence="11" id="KW-0234">DNA repair</keyword>
<accession>A0AA39QN24</accession>
<dbReference type="Pfam" id="PF11798">
    <property type="entry name" value="IMS_HHH"/>
    <property type="match status" value="1"/>
</dbReference>
<dbReference type="InterPro" id="IPR024728">
    <property type="entry name" value="PolY_HhH_motif"/>
</dbReference>
<dbReference type="InterPro" id="IPR043128">
    <property type="entry name" value="Rev_trsase/Diguanyl_cyclase"/>
</dbReference>
<comment type="similarity">
    <text evidence="1">Belongs to the DNA polymerase type-Y family.</text>
</comment>
<dbReference type="InterPro" id="IPR050116">
    <property type="entry name" value="DNA_polymerase-Y"/>
</dbReference>
<dbReference type="PANTHER" id="PTHR11076">
    <property type="entry name" value="DNA REPAIR POLYMERASE UMUC / TRANSFERASE FAMILY MEMBER"/>
    <property type="match status" value="1"/>
</dbReference>
<dbReference type="InterPro" id="IPR043502">
    <property type="entry name" value="DNA/RNA_pol_sf"/>
</dbReference>
<keyword evidence="16" id="KW-1185">Reference proteome</keyword>
<evidence type="ECO:0000256" key="7">
    <source>
        <dbReference type="ARBA" id="ARBA00022723"/>
    </source>
</evidence>
<dbReference type="Gene3D" id="3.30.70.270">
    <property type="match status" value="1"/>
</dbReference>
<feature type="region of interest" description="Disordered" evidence="13">
    <location>
        <begin position="1"/>
        <end position="29"/>
    </location>
</feature>
<dbReference type="SUPFAM" id="SSF56672">
    <property type="entry name" value="DNA/RNA polymerases"/>
    <property type="match status" value="1"/>
</dbReference>
<comment type="catalytic activity">
    <reaction evidence="12">
        <text>DNA(n) + a 2'-deoxyribonucleoside 5'-triphosphate = DNA(n+1) + diphosphate</text>
        <dbReference type="Rhea" id="RHEA:22508"/>
        <dbReference type="Rhea" id="RHEA-COMP:17339"/>
        <dbReference type="Rhea" id="RHEA-COMP:17340"/>
        <dbReference type="ChEBI" id="CHEBI:33019"/>
        <dbReference type="ChEBI" id="CHEBI:61560"/>
        <dbReference type="ChEBI" id="CHEBI:173112"/>
        <dbReference type="EC" id="2.7.7.7"/>
    </reaction>
</comment>
<feature type="region of interest" description="Disordered" evidence="13">
    <location>
        <begin position="594"/>
        <end position="615"/>
    </location>
</feature>
<keyword evidence="8" id="KW-0227">DNA damage</keyword>
<evidence type="ECO:0000256" key="13">
    <source>
        <dbReference type="SAM" id="MobiDB-lite"/>
    </source>
</evidence>
<protein>
    <recommendedName>
        <fullName evidence="3">DNA polymerase kappa</fullName>
        <ecNumber evidence="2">2.7.7.7</ecNumber>
    </recommendedName>
</protein>
<evidence type="ECO:0000256" key="10">
    <source>
        <dbReference type="ARBA" id="ARBA00022932"/>
    </source>
</evidence>
<gene>
    <name evidence="15" type="ORF">EDD18DRAFT_1126644</name>
</gene>
<feature type="region of interest" description="Disordered" evidence="13">
    <location>
        <begin position="491"/>
        <end position="561"/>
    </location>
</feature>
<dbReference type="InterPro" id="IPR022880">
    <property type="entry name" value="DNApol_IV"/>
</dbReference>
<keyword evidence="5" id="KW-0548">Nucleotidyltransferase</keyword>
<dbReference type="EMBL" id="JAUEPU010000002">
    <property type="protein sequence ID" value="KAK0504831.1"/>
    <property type="molecule type" value="Genomic_DNA"/>
</dbReference>
<dbReference type="PROSITE" id="PS50173">
    <property type="entry name" value="UMUC"/>
    <property type="match status" value="1"/>
</dbReference>
<dbReference type="InterPro" id="IPR017961">
    <property type="entry name" value="DNA_pol_Y-fam_little_finger"/>
</dbReference>
<dbReference type="GO" id="GO:0006260">
    <property type="term" value="P:DNA replication"/>
    <property type="evidence" value="ECO:0007669"/>
    <property type="project" value="UniProtKB-KW"/>
</dbReference>
<dbReference type="InterPro" id="IPR001126">
    <property type="entry name" value="UmuC"/>
</dbReference>
<evidence type="ECO:0000256" key="9">
    <source>
        <dbReference type="ARBA" id="ARBA00022842"/>
    </source>
</evidence>
<dbReference type="FunFam" id="1.10.150.810:FF:000001">
    <property type="entry name" value="DNA polymerase kappa"/>
    <property type="match status" value="1"/>
</dbReference>
<dbReference type="AlphaFoldDB" id="A0AA39QN24"/>
<dbReference type="FunFam" id="3.30.1490.100:FF:000004">
    <property type="entry name" value="DNA polymerase IV"/>
    <property type="match status" value="1"/>
</dbReference>
<dbReference type="Gene3D" id="3.30.1490.100">
    <property type="entry name" value="DNA polymerase, Y-family, little finger domain"/>
    <property type="match status" value="1"/>
</dbReference>
<dbReference type="Gene3D" id="3.30.160.60">
    <property type="entry name" value="Classic Zinc Finger"/>
    <property type="match status" value="1"/>
</dbReference>
<evidence type="ECO:0000256" key="12">
    <source>
        <dbReference type="ARBA" id="ARBA00049244"/>
    </source>
</evidence>
<dbReference type="Proteomes" id="UP001175228">
    <property type="component" value="Unassembled WGS sequence"/>
</dbReference>
<dbReference type="GO" id="GO:0070987">
    <property type="term" value="P:error-free translesion synthesis"/>
    <property type="evidence" value="ECO:0007669"/>
    <property type="project" value="UniProtKB-ARBA"/>
</dbReference>
<dbReference type="FunFam" id="3.30.70.270:FF:000014">
    <property type="entry name" value="DNA polymerase kappa subunit"/>
    <property type="match status" value="1"/>
</dbReference>
<keyword evidence="9" id="KW-0460">Magnesium</keyword>
<feature type="region of interest" description="Disordered" evidence="13">
    <location>
        <begin position="455"/>
        <end position="479"/>
    </location>
</feature>
<dbReference type="GO" id="GO:0006281">
    <property type="term" value="P:DNA repair"/>
    <property type="evidence" value="ECO:0007669"/>
    <property type="project" value="UniProtKB-KW"/>
</dbReference>
<dbReference type="CDD" id="cd03586">
    <property type="entry name" value="PolY_Pol_IV_kappa"/>
    <property type="match status" value="1"/>
</dbReference>
<name>A0AA39QN24_9AGAR</name>
<dbReference type="GO" id="GO:0003684">
    <property type="term" value="F:damaged DNA binding"/>
    <property type="evidence" value="ECO:0007669"/>
    <property type="project" value="InterPro"/>
</dbReference>
<evidence type="ECO:0000256" key="2">
    <source>
        <dbReference type="ARBA" id="ARBA00012417"/>
    </source>
</evidence>
<feature type="compositionally biased region" description="Basic and acidic residues" evidence="13">
    <location>
        <begin position="493"/>
        <end position="506"/>
    </location>
</feature>
<evidence type="ECO:0000313" key="15">
    <source>
        <dbReference type="EMBL" id="KAK0504831.1"/>
    </source>
</evidence>
<feature type="compositionally biased region" description="Polar residues" evidence="13">
    <location>
        <begin position="594"/>
        <end position="604"/>
    </location>
</feature>
<evidence type="ECO:0000256" key="5">
    <source>
        <dbReference type="ARBA" id="ARBA00022695"/>
    </source>
</evidence>
<evidence type="ECO:0000256" key="1">
    <source>
        <dbReference type="ARBA" id="ARBA00010945"/>
    </source>
</evidence>
<keyword evidence="7" id="KW-0479">Metal-binding</keyword>
<dbReference type="Pfam" id="PF00817">
    <property type="entry name" value="IMS"/>
    <property type="match status" value="1"/>
</dbReference>
<feature type="domain" description="UmuC" evidence="14">
    <location>
        <begin position="105"/>
        <end position="284"/>
    </location>
</feature>
<feature type="compositionally biased region" description="Basic residues" evidence="13">
    <location>
        <begin position="605"/>
        <end position="615"/>
    </location>
</feature>
<dbReference type="EC" id="2.7.7.7" evidence="2"/>
<evidence type="ECO:0000256" key="4">
    <source>
        <dbReference type="ARBA" id="ARBA00022679"/>
    </source>
</evidence>
<dbReference type="PANTHER" id="PTHR11076:SF33">
    <property type="entry name" value="DNA POLYMERASE KAPPA"/>
    <property type="match status" value="1"/>
</dbReference>
<dbReference type="HAMAP" id="MF_01113">
    <property type="entry name" value="DNApol_IV"/>
    <property type="match status" value="1"/>
</dbReference>
<dbReference type="Gene3D" id="1.10.150.810">
    <property type="match status" value="2"/>
</dbReference>
<dbReference type="Pfam" id="PF11799">
    <property type="entry name" value="IMS_C"/>
    <property type="match status" value="1"/>
</dbReference>
<keyword evidence="6" id="KW-0235">DNA replication</keyword>
<dbReference type="NCBIfam" id="NF002677">
    <property type="entry name" value="PRK02406.1"/>
    <property type="match status" value="1"/>
</dbReference>
<reference evidence="15" key="1">
    <citation type="submission" date="2023-06" db="EMBL/GenBank/DDBJ databases">
        <authorList>
            <consortium name="Lawrence Berkeley National Laboratory"/>
            <person name="Ahrendt S."/>
            <person name="Sahu N."/>
            <person name="Indic B."/>
            <person name="Wong-Bajracharya J."/>
            <person name="Merenyi Z."/>
            <person name="Ke H.-M."/>
            <person name="Monk M."/>
            <person name="Kocsube S."/>
            <person name="Drula E."/>
            <person name="Lipzen A."/>
            <person name="Balint B."/>
            <person name="Henrissat B."/>
            <person name="Andreopoulos B."/>
            <person name="Martin F.M."/>
            <person name="Harder C.B."/>
            <person name="Rigling D."/>
            <person name="Ford K.L."/>
            <person name="Foster G.D."/>
            <person name="Pangilinan J."/>
            <person name="Papanicolaou A."/>
            <person name="Barry K."/>
            <person name="LaButti K."/>
            <person name="Viragh M."/>
            <person name="Koriabine M."/>
            <person name="Yan M."/>
            <person name="Riley R."/>
            <person name="Champramary S."/>
            <person name="Plett K.L."/>
            <person name="Tsai I.J."/>
            <person name="Slot J."/>
            <person name="Sipos G."/>
            <person name="Plett J."/>
            <person name="Nagy L.G."/>
            <person name="Grigoriev I.V."/>
        </authorList>
    </citation>
    <scope>NUCLEOTIDE SEQUENCE</scope>
    <source>
        <strain evidence="15">HWK02</strain>
    </source>
</reference>
<evidence type="ECO:0000256" key="3">
    <source>
        <dbReference type="ARBA" id="ARBA00016178"/>
    </source>
</evidence>
<dbReference type="FunFam" id="3.40.1170.60:FF:000012">
    <property type="entry name" value="Putative DNA-directed polymerase kappa"/>
    <property type="match status" value="1"/>
</dbReference>
<feature type="compositionally biased region" description="Low complexity" evidence="13">
    <location>
        <begin position="543"/>
        <end position="556"/>
    </location>
</feature>
<evidence type="ECO:0000256" key="11">
    <source>
        <dbReference type="ARBA" id="ARBA00023204"/>
    </source>
</evidence>
<feature type="compositionally biased region" description="Polar residues" evidence="13">
    <location>
        <begin position="1"/>
        <end position="14"/>
    </location>
</feature>
<dbReference type="GO" id="GO:0003887">
    <property type="term" value="F:DNA-directed DNA polymerase activity"/>
    <property type="evidence" value="ECO:0007669"/>
    <property type="project" value="UniProtKB-KW"/>
</dbReference>
<dbReference type="InterPro" id="IPR036775">
    <property type="entry name" value="DNA_pol_Y-fam_lit_finger_sf"/>
</dbReference>